<reference evidence="1 2" key="1">
    <citation type="submission" date="2012-11" db="EMBL/GenBank/DDBJ databases">
        <title>FINISHED of Natronococcus occultus SP4, DSM 3396.</title>
        <authorList>
            <consortium name="DOE Joint Genome Institute"/>
            <person name="Eisen J."/>
            <person name="Huntemann M."/>
            <person name="Wei C.-L."/>
            <person name="Han J."/>
            <person name="Detter J.C."/>
            <person name="Han C."/>
            <person name="Tapia R."/>
            <person name="Chen A."/>
            <person name="Kyrpides N."/>
            <person name="Mavromatis K."/>
            <person name="Markowitz V."/>
            <person name="Szeto E."/>
            <person name="Ivanova N."/>
            <person name="Mikhailova N."/>
            <person name="Ovchinnikova G."/>
            <person name="Pagani I."/>
            <person name="Pati A."/>
            <person name="Goodwin L."/>
            <person name="Nordberg H.P."/>
            <person name="Cantor M.N."/>
            <person name="Hua S.X."/>
            <person name="Woyke T."/>
            <person name="Eisen J."/>
            <person name="Klenk H.-P."/>
            <person name="Klenk H.-P."/>
        </authorList>
    </citation>
    <scope>NUCLEOTIDE SEQUENCE [LARGE SCALE GENOMIC DNA]</scope>
    <source>
        <strain evidence="1 2">SP4</strain>
    </source>
</reference>
<dbReference type="OrthoDB" id="257177at2157"/>
<protein>
    <submittedName>
        <fullName evidence="1">Uncharacterized protein</fullName>
    </submittedName>
</protein>
<evidence type="ECO:0000313" key="2">
    <source>
        <dbReference type="Proteomes" id="UP000010878"/>
    </source>
</evidence>
<gene>
    <name evidence="1" type="ORF">Natoc_3807</name>
</gene>
<dbReference type="EMBL" id="CP003929">
    <property type="protein sequence ID" value="AGB39513.1"/>
    <property type="molecule type" value="Genomic_DNA"/>
</dbReference>
<evidence type="ECO:0000313" key="1">
    <source>
        <dbReference type="EMBL" id="AGB39513.1"/>
    </source>
</evidence>
<dbReference type="KEGG" id="nou:Natoc_3807"/>
<dbReference type="Proteomes" id="UP000010878">
    <property type="component" value="Chromosome"/>
</dbReference>
<name>L0K5W4_9EURY</name>
<dbReference type="GeneID" id="43302198"/>
<dbReference type="HOGENOM" id="CLU_205637_0_0_2"/>
<keyword evidence="2" id="KW-1185">Reference proteome</keyword>
<dbReference type="AlphaFoldDB" id="L0K5W4"/>
<accession>L0K5W4</accession>
<dbReference type="RefSeq" id="WP_015322947.1">
    <property type="nucleotide sequence ID" value="NC_019974.1"/>
</dbReference>
<proteinExistence type="predicted"/>
<organism evidence="1 2">
    <name type="scientific">Natronococcus occultus SP4</name>
    <dbReference type="NCBI Taxonomy" id="694430"/>
    <lineage>
        <taxon>Archaea</taxon>
        <taxon>Methanobacteriati</taxon>
        <taxon>Methanobacteriota</taxon>
        <taxon>Stenosarchaea group</taxon>
        <taxon>Halobacteria</taxon>
        <taxon>Halobacteriales</taxon>
        <taxon>Natrialbaceae</taxon>
        <taxon>Natronococcus</taxon>
    </lineage>
</organism>
<dbReference type="eggNOG" id="arCOG10930">
    <property type="taxonomic scope" value="Archaea"/>
</dbReference>
<sequence length="62" mass="6413">MGDNSRGLAICTECGRKYAARQVASGGLNPIGCPAGCKSCGCTEFEAFSPSDVDSERPDLRG</sequence>